<evidence type="ECO:0000313" key="3">
    <source>
        <dbReference type="Proteomes" id="UP000646827"/>
    </source>
</evidence>
<dbReference type="Proteomes" id="UP000646827">
    <property type="component" value="Unassembled WGS sequence"/>
</dbReference>
<dbReference type="OrthoDB" id="2285313at2759"/>
<comment type="caution">
    <text evidence="2">The sequence shown here is derived from an EMBL/GenBank/DDBJ whole genome shotgun (WGS) entry which is preliminary data.</text>
</comment>
<accession>A0A8H7VEB1</accession>
<name>A0A8H7VEB1_9FUNG</name>
<reference evidence="2 3" key="1">
    <citation type="submission" date="2020-12" db="EMBL/GenBank/DDBJ databases">
        <title>Metabolic potential, ecology and presence of endohyphal bacteria is reflected in genomic diversity of Mucoromycotina.</title>
        <authorList>
            <person name="Muszewska A."/>
            <person name="Okrasinska A."/>
            <person name="Steczkiewicz K."/>
            <person name="Drgas O."/>
            <person name="Orlowska M."/>
            <person name="Perlinska-Lenart U."/>
            <person name="Aleksandrzak-Piekarczyk T."/>
            <person name="Szatraj K."/>
            <person name="Zielenkiewicz U."/>
            <person name="Pilsyk S."/>
            <person name="Malc E."/>
            <person name="Mieczkowski P."/>
            <person name="Kruszewska J.S."/>
            <person name="Biernat P."/>
            <person name="Pawlowska J."/>
        </authorList>
    </citation>
    <scope>NUCLEOTIDE SEQUENCE [LARGE SCALE GENOMIC DNA]</scope>
    <source>
        <strain evidence="2 3">CBS 142.35</strain>
    </source>
</reference>
<dbReference type="AlphaFoldDB" id="A0A8H7VEB1"/>
<proteinExistence type="predicted"/>
<gene>
    <name evidence="2" type="ORF">INT45_013355</name>
</gene>
<protein>
    <recommendedName>
        <fullName evidence="1">Retrotransposon gag domain-containing protein</fullName>
    </recommendedName>
</protein>
<dbReference type="PANTHER" id="PTHR33223">
    <property type="entry name" value="CCHC-TYPE DOMAIN-CONTAINING PROTEIN"/>
    <property type="match status" value="1"/>
</dbReference>
<dbReference type="PANTHER" id="PTHR33223:SF6">
    <property type="entry name" value="CCHC-TYPE DOMAIN-CONTAINING PROTEIN"/>
    <property type="match status" value="1"/>
</dbReference>
<dbReference type="EMBL" id="JAEPRB010000491">
    <property type="protein sequence ID" value="KAG2215692.1"/>
    <property type="molecule type" value="Genomic_DNA"/>
</dbReference>
<evidence type="ECO:0000313" key="2">
    <source>
        <dbReference type="EMBL" id="KAG2215692.1"/>
    </source>
</evidence>
<organism evidence="2 3">
    <name type="scientific">Circinella minor</name>
    <dbReference type="NCBI Taxonomy" id="1195481"/>
    <lineage>
        <taxon>Eukaryota</taxon>
        <taxon>Fungi</taxon>
        <taxon>Fungi incertae sedis</taxon>
        <taxon>Mucoromycota</taxon>
        <taxon>Mucoromycotina</taxon>
        <taxon>Mucoromycetes</taxon>
        <taxon>Mucorales</taxon>
        <taxon>Lichtheimiaceae</taxon>
        <taxon>Circinella</taxon>
    </lineage>
</organism>
<keyword evidence="3" id="KW-1185">Reference proteome</keyword>
<dbReference type="Pfam" id="PF03732">
    <property type="entry name" value="Retrotrans_gag"/>
    <property type="match status" value="1"/>
</dbReference>
<sequence>MSDTIHSKIFKFISAPGTFSGTKRGKNPTVWLGEIKHLWQRGNFTNDKVLLIAGSNLKGQAGLWWTSLEDSILTWDAFEEAFHARFISAEHREAWWSEIEAIKQQDNKSVESVAYKLQELFDLVGPVDEIFQICYFTQVIDPNIAYRMEETGVSTSWKQAVNKAICIQNAQRKYLNGQELTQNQGVKNQIGASVGIPQSAVSLAIKPEDSVSQTNMLLSQVAESLKALQLQTNSPATPCWTRSLQEGGIKERYLGYVVPLVLRLALCGVLSRPIWIGLAPFRIRSVLKRIGFSEIRIVHGLENCNPNPFRKNPD</sequence>
<evidence type="ECO:0000259" key="1">
    <source>
        <dbReference type="Pfam" id="PF03732"/>
    </source>
</evidence>
<dbReference type="InterPro" id="IPR005162">
    <property type="entry name" value="Retrotrans_gag_dom"/>
</dbReference>
<feature type="domain" description="Retrotransposon gag" evidence="1">
    <location>
        <begin position="53"/>
        <end position="125"/>
    </location>
</feature>